<dbReference type="EMBL" id="GGFK01005930">
    <property type="protein sequence ID" value="MBW39251.1"/>
    <property type="molecule type" value="Transcribed_RNA"/>
</dbReference>
<feature type="region of interest" description="Disordered" evidence="9">
    <location>
        <begin position="1106"/>
        <end position="1156"/>
    </location>
</feature>
<dbReference type="InterPro" id="IPR031972">
    <property type="entry name" value="CSRNP_N"/>
</dbReference>
<dbReference type="GO" id="GO:0006915">
    <property type="term" value="P:apoptotic process"/>
    <property type="evidence" value="ECO:0007669"/>
    <property type="project" value="UniProtKB-KW"/>
</dbReference>
<dbReference type="PRINTS" id="PR02031">
    <property type="entry name" value="CYSSERRICHNP"/>
</dbReference>
<reference evidence="11" key="1">
    <citation type="submission" date="2018-01" db="EMBL/GenBank/DDBJ databases">
        <title>An insight into the sialome of Amazonian anophelines.</title>
        <authorList>
            <person name="Ribeiro J.M."/>
            <person name="Scarpassa V."/>
            <person name="Calvo E."/>
        </authorList>
    </citation>
    <scope>NUCLEOTIDE SEQUENCE</scope>
    <source>
        <tissue evidence="11">Salivary glands</tissue>
    </source>
</reference>
<feature type="region of interest" description="Disordered" evidence="9">
    <location>
        <begin position="377"/>
        <end position="406"/>
    </location>
</feature>
<comment type="similarity">
    <text evidence="2">Belongs to the AXUD1 family.</text>
</comment>
<name>A0A2M4AEN5_9DIPT</name>
<evidence type="ECO:0000256" key="8">
    <source>
        <dbReference type="ARBA" id="ARBA00023242"/>
    </source>
</evidence>
<proteinExistence type="inferred from homology"/>
<dbReference type="GO" id="GO:0005634">
    <property type="term" value="C:nucleus"/>
    <property type="evidence" value="ECO:0007669"/>
    <property type="project" value="UniProtKB-SubCell"/>
</dbReference>
<feature type="compositionally biased region" description="Low complexity" evidence="9">
    <location>
        <begin position="178"/>
        <end position="193"/>
    </location>
</feature>
<feature type="region of interest" description="Disordered" evidence="9">
    <location>
        <begin position="166"/>
        <end position="195"/>
    </location>
</feature>
<accession>A0A2M4AEN5</accession>
<feature type="domain" description="Cysteine/serine-rich nuclear protein N-terminal" evidence="10">
    <location>
        <begin position="407"/>
        <end position="605"/>
    </location>
</feature>
<feature type="compositionally biased region" description="Polar residues" evidence="9">
    <location>
        <begin position="1120"/>
        <end position="1149"/>
    </location>
</feature>
<evidence type="ECO:0000256" key="2">
    <source>
        <dbReference type="ARBA" id="ARBA00008548"/>
    </source>
</evidence>
<evidence type="ECO:0000256" key="6">
    <source>
        <dbReference type="ARBA" id="ARBA00023159"/>
    </source>
</evidence>
<dbReference type="Pfam" id="PF16019">
    <property type="entry name" value="CSRNP_N"/>
    <property type="match status" value="1"/>
</dbReference>
<keyword evidence="5" id="KW-0238">DNA-binding</keyword>
<keyword evidence="3" id="KW-0053">Apoptosis</keyword>
<feature type="region of interest" description="Disordered" evidence="9">
    <location>
        <begin position="329"/>
        <end position="355"/>
    </location>
</feature>
<keyword evidence="4" id="KW-0805">Transcription regulation</keyword>
<feature type="compositionally biased region" description="Basic and acidic residues" evidence="9">
    <location>
        <begin position="1058"/>
        <end position="1071"/>
    </location>
</feature>
<keyword evidence="7" id="KW-0804">Transcription</keyword>
<keyword evidence="8" id="KW-0539">Nucleus</keyword>
<feature type="region of interest" description="Disordered" evidence="9">
    <location>
        <begin position="1039"/>
        <end position="1090"/>
    </location>
</feature>
<dbReference type="AlphaFoldDB" id="A0A2M4AEN5"/>
<feature type="region of interest" description="Disordered" evidence="9">
    <location>
        <begin position="656"/>
        <end position="677"/>
    </location>
</feature>
<feature type="region of interest" description="Disordered" evidence="9">
    <location>
        <begin position="264"/>
        <end position="284"/>
    </location>
</feature>
<feature type="compositionally biased region" description="Basic and acidic residues" evidence="9">
    <location>
        <begin position="271"/>
        <end position="284"/>
    </location>
</feature>
<feature type="compositionally biased region" description="Acidic residues" evidence="9">
    <location>
        <begin position="480"/>
        <end position="495"/>
    </location>
</feature>
<organism evidence="11">
    <name type="scientific">Anopheles triannulatus</name>
    <dbReference type="NCBI Taxonomy" id="58253"/>
    <lineage>
        <taxon>Eukaryota</taxon>
        <taxon>Metazoa</taxon>
        <taxon>Ecdysozoa</taxon>
        <taxon>Arthropoda</taxon>
        <taxon>Hexapoda</taxon>
        <taxon>Insecta</taxon>
        <taxon>Pterygota</taxon>
        <taxon>Neoptera</taxon>
        <taxon>Endopterygota</taxon>
        <taxon>Diptera</taxon>
        <taxon>Nematocera</taxon>
        <taxon>Culicoidea</taxon>
        <taxon>Culicidae</taxon>
        <taxon>Anophelinae</taxon>
        <taxon>Anopheles</taxon>
    </lineage>
</organism>
<evidence type="ECO:0000256" key="7">
    <source>
        <dbReference type="ARBA" id="ARBA00023163"/>
    </source>
</evidence>
<keyword evidence="6" id="KW-0010">Activator</keyword>
<evidence type="ECO:0000256" key="9">
    <source>
        <dbReference type="SAM" id="MobiDB-lite"/>
    </source>
</evidence>
<feature type="region of interest" description="Disordered" evidence="9">
    <location>
        <begin position="697"/>
        <end position="729"/>
    </location>
</feature>
<dbReference type="GO" id="GO:0043565">
    <property type="term" value="F:sequence-specific DNA binding"/>
    <property type="evidence" value="ECO:0007669"/>
    <property type="project" value="TreeGrafter"/>
</dbReference>
<evidence type="ECO:0000256" key="4">
    <source>
        <dbReference type="ARBA" id="ARBA00023015"/>
    </source>
</evidence>
<feature type="compositionally biased region" description="Low complexity" evidence="9">
    <location>
        <begin position="656"/>
        <end position="668"/>
    </location>
</feature>
<dbReference type="PANTHER" id="PTHR13580:SF9">
    <property type="entry name" value="AXIN1 UP-REGULATED 1, ISOFORM A"/>
    <property type="match status" value="1"/>
</dbReference>
<protein>
    <submittedName>
        <fullName evidence="11">Putative cysteine/serine-rich nuclear protein 3</fullName>
    </submittedName>
</protein>
<feature type="compositionally biased region" description="Polar residues" evidence="9">
    <location>
        <begin position="959"/>
        <end position="984"/>
    </location>
</feature>
<evidence type="ECO:0000256" key="1">
    <source>
        <dbReference type="ARBA" id="ARBA00004123"/>
    </source>
</evidence>
<dbReference type="GO" id="GO:0000981">
    <property type="term" value="F:DNA-binding transcription factor activity, RNA polymerase II-specific"/>
    <property type="evidence" value="ECO:0007669"/>
    <property type="project" value="TreeGrafter"/>
</dbReference>
<evidence type="ECO:0000313" key="11">
    <source>
        <dbReference type="EMBL" id="MBW39251.1"/>
    </source>
</evidence>
<evidence type="ECO:0000259" key="10">
    <source>
        <dbReference type="Pfam" id="PF16019"/>
    </source>
</evidence>
<feature type="region of interest" description="Disordered" evidence="9">
    <location>
        <begin position="937"/>
        <end position="984"/>
    </location>
</feature>
<dbReference type="InterPro" id="IPR023260">
    <property type="entry name" value="Cys/Ser-rich_nuc_prot"/>
</dbReference>
<dbReference type="PANTHER" id="PTHR13580">
    <property type="entry name" value="TGF-BETA INDUCED APOPTOSIS PROTEIN"/>
    <property type="match status" value="1"/>
</dbReference>
<feature type="compositionally biased region" description="Low complexity" evidence="9">
    <location>
        <begin position="707"/>
        <end position="722"/>
    </location>
</feature>
<evidence type="ECO:0000256" key="5">
    <source>
        <dbReference type="ARBA" id="ARBA00023125"/>
    </source>
</evidence>
<comment type="subcellular location">
    <subcellularLocation>
        <location evidence="1">Nucleus</location>
    </subcellularLocation>
</comment>
<sequence>MLKPIKNFLTYLQRNANSSNIFGLTTAPAATTMGPTGGVEEPVARLGETVVLETDELVVEDRDPLCDPLALDDECQDDEVVQHQDSANESGQLDDETAAAGNIIIVDVSTLKSRIALENGEYGDQLEKEAVQTISPSVDQCLLPEEHDEAEGSIYVLPLSDLSSNAESLDRSRDEDTNSAATADATTGSAAKAESAIVEESIKIPVDSSTDSVVEILPDNGDECVEDALLVEDTTPSLIVTENESFTTVESSMEIDEEEVIDGTEEIPNIQHEDPRDGDEHPRTGEGAEVVQANVPKTGAAQCVNSDMAQTVNRDGALVVQGTTVVDTLPTTTSAGEEEEASDGSDSGLGLEPVSSSHPIAVLDVDLLPPIKSSLKRRSEPIDAEEQGGDVAKFEEKGEGATSQKRAKKGICFDGVTVYYFPRMQGFGCVPSQGGCTLGMESQHVHSRRLTLAEHAAEQRKVHRQQLQELNQRSSSSEDSSSDEEPSESGSEAESESYGFLQPVSARQRRALLKAAGVRRIDPSEKDECREIRTSREVCGCTCRGFCNPNTCACSLAGIKCQVDRPSFPCGCTHDSCHNTAGRVEFNPNRVRSHFMHTIMRLSLEDKANEMRQTMQQQTVATRPPTGLANGSCANEGTVTAPAPKLLLTVDAAASTNSSSSGYLGSASEKNWSSGPVRLPPTTMTIYDGAATAGAGSLHASEHAHALQQLPHQQQLQLQPQQHHLHHPQPTMLYPNDPAVGLAHINSSAHMVPLQSPYHQHPLTHHLSSGQGPSSYQDYYRDYYIGTTSMGMSHLAATPPPLHYYGGYVGPGHNSIDPYQAHQQQMHHQLHQQQQQHVAASMAIGQQHLAINDSSALLHHQPLHHGNMLSTGHDRHASSYEINGIDSTLQSNSSVVSIHANVTSPATNSSEGPPTDQASIVKQPTVCDSYEVSQVEENEDLKSTLISPPDGSAPENVLSERSTQSEGDSSVSIPNCKNPSDTTFFDLTTPNAGNAERLEAINGMLECTRHTASMVQRASLAMTVAAEEDSELRDFCHSPQMPLESVSDDPAESTKPWDQTEHLSSDDEHASCPEALEVPNGTSEQHENEDQKLDGDVAAEYLNGSGLASTKDAQPDRQETGYQHSNNSSDGTSVVTEPSSILVETNTPERPSVKSSPVVAVSADELVPVQETVTVANVCDSVEATVDPNENLSEIIKNSIVETAVSH</sequence>
<evidence type="ECO:0000256" key="3">
    <source>
        <dbReference type="ARBA" id="ARBA00022703"/>
    </source>
</evidence>
<feature type="region of interest" description="Disordered" evidence="9">
    <location>
        <begin position="456"/>
        <end position="500"/>
    </location>
</feature>